<reference evidence="4" key="1">
    <citation type="submission" date="2017-09" db="EMBL/GenBank/DDBJ databases">
        <authorList>
            <person name="Varghese N."/>
            <person name="Submissions S."/>
        </authorList>
    </citation>
    <scope>NUCLEOTIDE SEQUENCE [LARGE SCALE GENOMIC DNA]</scope>
    <source>
        <strain evidence="4">DSM 29961</strain>
    </source>
</reference>
<organism evidence="3 4">
    <name type="scientific">Spirosoma fluviale</name>
    <dbReference type="NCBI Taxonomy" id="1597977"/>
    <lineage>
        <taxon>Bacteria</taxon>
        <taxon>Pseudomonadati</taxon>
        <taxon>Bacteroidota</taxon>
        <taxon>Cytophagia</taxon>
        <taxon>Cytophagales</taxon>
        <taxon>Cytophagaceae</taxon>
        <taxon>Spirosoma</taxon>
    </lineage>
</organism>
<evidence type="ECO:0000313" key="4">
    <source>
        <dbReference type="Proteomes" id="UP000219452"/>
    </source>
</evidence>
<dbReference type="EMBL" id="OCNH01000004">
    <property type="protein sequence ID" value="SOD94830.1"/>
    <property type="molecule type" value="Genomic_DNA"/>
</dbReference>
<dbReference type="Proteomes" id="UP000219452">
    <property type="component" value="Unassembled WGS sequence"/>
</dbReference>
<feature type="transmembrane region" description="Helical" evidence="2">
    <location>
        <begin position="42"/>
        <end position="61"/>
    </location>
</feature>
<proteinExistence type="predicted"/>
<feature type="compositionally biased region" description="Polar residues" evidence="1">
    <location>
        <begin position="8"/>
        <end position="31"/>
    </location>
</feature>
<gene>
    <name evidence="3" type="ORF">SAMN06269250_4654</name>
</gene>
<accession>A0A286GH48</accession>
<keyword evidence="2" id="KW-0812">Transmembrane</keyword>
<dbReference type="RefSeq" id="WP_097128850.1">
    <property type="nucleotide sequence ID" value="NZ_OCNH01000004.1"/>
</dbReference>
<keyword evidence="2" id="KW-1133">Transmembrane helix</keyword>
<feature type="region of interest" description="Disordered" evidence="1">
    <location>
        <begin position="1"/>
        <end position="36"/>
    </location>
</feature>
<protein>
    <submittedName>
        <fullName evidence="3">Uncharacterized protein</fullName>
    </submittedName>
</protein>
<keyword evidence="2" id="KW-0472">Membrane</keyword>
<dbReference type="AlphaFoldDB" id="A0A286GH48"/>
<sequence>MPKKNSLNREVSSLRSPGTDTNNLRTQSDQFTEGKPTRQPDWLLIFVIVLFLISLMIVWLVDVPSLLR</sequence>
<keyword evidence="4" id="KW-1185">Reference proteome</keyword>
<evidence type="ECO:0000313" key="3">
    <source>
        <dbReference type="EMBL" id="SOD94830.1"/>
    </source>
</evidence>
<evidence type="ECO:0000256" key="2">
    <source>
        <dbReference type="SAM" id="Phobius"/>
    </source>
</evidence>
<evidence type="ECO:0000256" key="1">
    <source>
        <dbReference type="SAM" id="MobiDB-lite"/>
    </source>
</evidence>
<name>A0A286GH48_9BACT</name>